<dbReference type="InterPro" id="IPR054485">
    <property type="entry name" value="FlK-like_dom"/>
</dbReference>
<organism evidence="2">
    <name type="scientific">Fervidicoccus fontis</name>
    <dbReference type="NCBI Taxonomy" id="683846"/>
    <lineage>
        <taxon>Archaea</taxon>
        <taxon>Thermoproteota</taxon>
        <taxon>Thermoprotei</taxon>
        <taxon>Fervidicoccales</taxon>
        <taxon>Fervidicoccaceae</taxon>
        <taxon>Fervidicoccus</taxon>
    </lineage>
</organism>
<dbReference type="SUPFAM" id="SSF54637">
    <property type="entry name" value="Thioesterase/thiol ester dehydrase-isomerase"/>
    <property type="match status" value="1"/>
</dbReference>
<name>A0A7C2US49_9CREN</name>
<dbReference type="Gene3D" id="3.10.129.10">
    <property type="entry name" value="Hotdog Thioesterase"/>
    <property type="match status" value="1"/>
</dbReference>
<dbReference type="PIRSF" id="PIRSF014972">
    <property type="entry name" value="FlK"/>
    <property type="match status" value="1"/>
</dbReference>
<dbReference type="Pfam" id="PF22636">
    <property type="entry name" value="FlK"/>
    <property type="match status" value="1"/>
</dbReference>
<protein>
    <submittedName>
        <fullName evidence="2">Thioesterase</fullName>
    </submittedName>
</protein>
<evidence type="ECO:0000313" key="2">
    <source>
        <dbReference type="EMBL" id="HEU98136.1"/>
    </source>
</evidence>
<dbReference type="PANTHER" id="PTHR36934">
    <property type="entry name" value="BLR0278 PROTEIN"/>
    <property type="match status" value="1"/>
</dbReference>
<reference evidence="2" key="1">
    <citation type="journal article" date="2020" name="mSystems">
        <title>Genome- and Community-Level Interaction Insights into Carbon Utilization and Element Cycling Functions of Hydrothermarchaeota in Hydrothermal Sediment.</title>
        <authorList>
            <person name="Zhou Z."/>
            <person name="Liu Y."/>
            <person name="Xu W."/>
            <person name="Pan J."/>
            <person name="Luo Z.H."/>
            <person name="Li M."/>
        </authorList>
    </citation>
    <scope>NUCLEOTIDE SEQUENCE [LARGE SCALE GENOMIC DNA]</scope>
    <source>
        <strain evidence="2">SpSt-1259</strain>
    </source>
</reference>
<dbReference type="InterPro" id="IPR029069">
    <property type="entry name" value="HotDog_dom_sf"/>
</dbReference>
<comment type="caution">
    <text evidence="2">The sequence shown here is derived from an EMBL/GenBank/DDBJ whole genome shotgun (WGS) entry which is preliminary data.</text>
</comment>
<dbReference type="EMBL" id="DSFE01000098">
    <property type="protein sequence ID" value="HEU98136.1"/>
    <property type="molecule type" value="Genomic_DNA"/>
</dbReference>
<sequence>MKNYTVEERHLAKNVGSGDASVLSTPSLIAFMEEVSHSLAKEFLDKSKTSVGTRLDIYHVSTAYEGETVEVESRLISSDGRRLIFYVQAKSGDKLLGFGIHERAVVDLEKFSRKERSGGK</sequence>
<accession>A0A7C2US49</accession>
<proteinExistence type="predicted"/>
<dbReference type="InterPro" id="IPR025540">
    <property type="entry name" value="FlK"/>
</dbReference>
<gene>
    <name evidence="2" type="ORF">ENO36_04720</name>
</gene>
<evidence type="ECO:0000259" key="1">
    <source>
        <dbReference type="Pfam" id="PF22636"/>
    </source>
</evidence>
<dbReference type="AlphaFoldDB" id="A0A7C2US49"/>
<dbReference type="PANTHER" id="PTHR36934:SF1">
    <property type="entry name" value="THIOESTERASE DOMAIN-CONTAINING PROTEIN"/>
    <property type="match status" value="1"/>
</dbReference>
<dbReference type="Proteomes" id="UP000885664">
    <property type="component" value="Unassembled WGS sequence"/>
</dbReference>
<feature type="domain" description="Fluoroacetyl-CoA-specific thioesterase-like" evidence="1">
    <location>
        <begin position="6"/>
        <end position="108"/>
    </location>
</feature>